<dbReference type="PANTHER" id="PTHR31721:SF3">
    <property type="entry name" value="EXPRESSED PROTEIN"/>
    <property type="match status" value="1"/>
</dbReference>
<reference evidence="2 3" key="2">
    <citation type="submission" date="2020-07" db="EMBL/GenBank/DDBJ databases">
        <title>Genome assembly of wild tea tree DASZ reveals pedigree and selection history of tea varieties.</title>
        <authorList>
            <person name="Zhang W."/>
        </authorList>
    </citation>
    <scope>NUCLEOTIDE SEQUENCE [LARGE SCALE GENOMIC DNA]</scope>
    <source>
        <strain evidence="3">cv. G240</strain>
        <tissue evidence="2">Leaf</tissue>
    </source>
</reference>
<keyword evidence="3" id="KW-1185">Reference proteome</keyword>
<dbReference type="PANTHER" id="PTHR31721">
    <property type="entry name" value="OS06G0710300 PROTEIN"/>
    <property type="match status" value="1"/>
</dbReference>
<keyword evidence="1" id="KW-0472">Membrane</keyword>
<protein>
    <submittedName>
        <fullName evidence="2">Uncharacterized protein</fullName>
    </submittedName>
</protein>
<evidence type="ECO:0000313" key="3">
    <source>
        <dbReference type="Proteomes" id="UP000593564"/>
    </source>
</evidence>
<accession>A0A7J7HUM5</accession>
<evidence type="ECO:0000256" key="1">
    <source>
        <dbReference type="SAM" id="Phobius"/>
    </source>
</evidence>
<evidence type="ECO:0000313" key="2">
    <source>
        <dbReference type="EMBL" id="KAF5955678.1"/>
    </source>
</evidence>
<proteinExistence type="predicted"/>
<dbReference type="Pfam" id="PF03350">
    <property type="entry name" value="UPF0114"/>
    <property type="match status" value="1"/>
</dbReference>
<reference evidence="3" key="1">
    <citation type="journal article" date="2020" name="Nat. Commun.">
        <title>Genome assembly of wild tea tree DASZ reveals pedigree and selection history of tea varieties.</title>
        <authorList>
            <person name="Zhang W."/>
            <person name="Zhang Y."/>
            <person name="Qiu H."/>
            <person name="Guo Y."/>
            <person name="Wan H."/>
            <person name="Zhang X."/>
            <person name="Scossa F."/>
            <person name="Alseekh S."/>
            <person name="Zhang Q."/>
            <person name="Wang P."/>
            <person name="Xu L."/>
            <person name="Schmidt M.H."/>
            <person name="Jia X."/>
            <person name="Li D."/>
            <person name="Zhu A."/>
            <person name="Guo F."/>
            <person name="Chen W."/>
            <person name="Ni D."/>
            <person name="Usadel B."/>
            <person name="Fernie A.R."/>
            <person name="Wen W."/>
        </authorList>
    </citation>
    <scope>NUCLEOTIDE SEQUENCE [LARGE SCALE GENOMIC DNA]</scope>
    <source>
        <strain evidence="3">cv. G240</strain>
    </source>
</reference>
<organism evidence="2 3">
    <name type="scientific">Camellia sinensis</name>
    <name type="common">Tea plant</name>
    <name type="synonym">Thea sinensis</name>
    <dbReference type="NCBI Taxonomy" id="4442"/>
    <lineage>
        <taxon>Eukaryota</taxon>
        <taxon>Viridiplantae</taxon>
        <taxon>Streptophyta</taxon>
        <taxon>Embryophyta</taxon>
        <taxon>Tracheophyta</taxon>
        <taxon>Spermatophyta</taxon>
        <taxon>Magnoliopsida</taxon>
        <taxon>eudicotyledons</taxon>
        <taxon>Gunneridae</taxon>
        <taxon>Pentapetalae</taxon>
        <taxon>asterids</taxon>
        <taxon>Ericales</taxon>
        <taxon>Theaceae</taxon>
        <taxon>Camellia</taxon>
    </lineage>
</organism>
<gene>
    <name evidence="2" type="ORF">HYC85_008534</name>
</gene>
<comment type="caution">
    <text evidence="2">The sequence shown here is derived from an EMBL/GenBank/DDBJ whole genome shotgun (WGS) entry which is preliminary data.</text>
</comment>
<name>A0A7J7HUM5_CAMSI</name>
<sequence>MDLVVTIHFDGYQERAIGTGSPATMNTTGARSKAFPQMAPTDDTVMMVGRTLPRWACMESVTQAKSKIGHALIMILQVGVVEKFRSIPLVTALDLACFGGAVLVLSACIFLLSQLSVGGTTPDR</sequence>
<feature type="transmembrane region" description="Helical" evidence="1">
    <location>
        <begin position="92"/>
        <end position="112"/>
    </location>
</feature>
<keyword evidence="1" id="KW-1133">Transmembrane helix</keyword>
<dbReference type="Proteomes" id="UP000593564">
    <property type="component" value="Unassembled WGS sequence"/>
</dbReference>
<dbReference type="InterPro" id="IPR005134">
    <property type="entry name" value="UPF0114"/>
</dbReference>
<keyword evidence="1" id="KW-0812">Transmembrane</keyword>
<dbReference type="EMBL" id="JACBKZ010000003">
    <property type="protein sequence ID" value="KAF5955678.1"/>
    <property type="molecule type" value="Genomic_DNA"/>
</dbReference>
<dbReference type="AlphaFoldDB" id="A0A7J7HUM5"/>